<organism evidence="2 3">
    <name type="scientific">Anaerococcus degeneri</name>
    <dbReference type="NCBI Taxonomy" id="361500"/>
    <lineage>
        <taxon>Bacteria</taxon>
        <taxon>Bacillati</taxon>
        <taxon>Bacillota</taxon>
        <taxon>Tissierellia</taxon>
        <taxon>Tissierellales</taxon>
        <taxon>Peptoniphilaceae</taxon>
        <taxon>Anaerococcus</taxon>
    </lineage>
</organism>
<gene>
    <name evidence="2" type="ORF">LDJ82_03890</name>
</gene>
<dbReference type="Proteomes" id="UP001198374">
    <property type="component" value="Unassembled WGS sequence"/>
</dbReference>
<proteinExistence type="predicted"/>
<protein>
    <submittedName>
        <fullName evidence="2">DUF6273 domain-containing protein</fullName>
    </submittedName>
</protein>
<dbReference type="EMBL" id="JAIWIY010000001">
    <property type="protein sequence ID" value="MCA2096052.1"/>
    <property type="molecule type" value="Genomic_DNA"/>
</dbReference>
<reference evidence="3" key="1">
    <citation type="submission" date="2023-07" db="EMBL/GenBank/DDBJ databases">
        <title>FDA dAtabase for Regulatory Grade micrObial Sequences (FDA-ARGOS): Supporting development and validation of Infectious Disease Dx tests.</title>
        <authorList>
            <person name="Sproer C."/>
            <person name="Gronow S."/>
            <person name="Severitt S."/>
            <person name="Schroder I."/>
            <person name="Tallon L."/>
            <person name="Sadzewicz L."/>
            <person name="Zhao X."/>
            <person name="Boylan J."/>
            <person name="Ott S."/>
            <person name="Bowen H."/>
            <person name="Vavikolanu K."/>
            <person name="Hazen T."/>
            <person name="Aluvathingal J."/>
            <person name="Nadendla S."/>
            <person name="Lowell S."/>
            <person name="Myers T."/>
            <person name="Yan Y."/>
        </authorList>
    </citation>
    <scope>NUCLEOTIDE SEQUENCE [LARGE SCALE GENOMIC DNA]</scope>
    <source>
        <strain evidence="3">FDAARGOS_1538</strain>
    </source>
</reference>
<keyword evidence="3" id="KW-1185">Reference proteome</keyword>
<accession>A0ABS7YWD8</accession>
<dbReference type="InterPro" id="IPR046240">
    <property type="entry name" value="DUF6273"/>
</dbReference>
<comment type="caution">
    <text evidence="2">The sequence shown here is derived from an EMBL/GenBank/DDBJ whole genome shotgun (WGS) entry which is preliminary data.</text>
</comment>
<feature type="domain" description="DUF6273" evidence="1">
    <location>
        <begin position="10"/>
        <end position="39"/>
    </location>
</feature>
<evidence type="ECO:0000313" key="3">
    <source>
        <dbReference type="Proteomes" id="UP001198374"/>
    </source>
</evidence>
<evidence type="ECO:0000313" key="2">
    <source>
        <dbReference type="EMBL" id="MCA2096052.1"/>
    </source>
</evidence>
<dbReference type="Pfam" id="PF19789">
    <property type="entry name" value="DUF6273"/>
    <property type="match status" value="1"/>
</dbReference>
<name>A0ABS7YWD8_9FIRM</name>
<evidence type="ECO:0000259" key="1">
    <source>
        <dbReference type="Pfam" id="PF19789"/>
    </source>
</evidence>
<sequence>MNKFGEWLVTSNSYNVRNVNSDGSLNWNNAYNGSNGVRPLR</sequence>